<proteinExistence type="predicted"/>
<keyword evidence="2" id="KW-1185">Reference proteome</keyword>
<evidence type="ECO:0000313" key="1">
    <source>
        <dbReference type="EMBL" id="KTD72465.1"/>
    </source>
</evidence>
<dbReference type="RefSeq" id="WP_058519609.1">
    <property type="nucleotide sequence ID" value="NZ_LNZA01000001.1"/>
</dbReference>
<accession>A0A0W0ZTF4</accession>
<dbReference type="PATRIC" id="fig|40335.7.peg.324"/>
<gene>
    <name evidence="1" type="ORF">Ltuc_0312</name>
</gene>
<name>A0A0W0ZTF4_9GAMM</name>
<protein>
    <submittedName>
        <fullName evidence="1">Uncharacterized protein</fullName>
    </submittedName>
</protein>
<evidence type="ECO:0000313" key="2">
    <source>
        <dbReference type="Proteomes" id="UP000054693"/>
    </source>
</evidence>
<dbReference type="EMBL" id="LNZA01000001">
    <property type="protein sequence ID" value="KTD72465.1"/>
    <property type="molecule type" value="Genomic_DNA"/>
</dbReference>
<sequence length="503" mass="57209">MIDLNKLEGLYKVIHFLIASDAASSFWKGIIPSTLELPKNISSMKQLFEELKKNPFGNDLSSKIRVLVELGKRAEDALNSDPDFLTNAKEKLSTFKIFKSLSRDPITTHFYETLAQLKNLADLSDHEKNILINEVQNKLLNLIKERNSVLFKPPSLVADLLHTERQEQLLKSQLQLKVSENRTIAYIFSNEPPSQVFQQGFKAGGFDRALFEGTLSTTVGGKSSMYILAHNQLDLKKAQQYQYAYVVDVFSPAIINMNNFPNNPTPEQSLVPRAIESGEIVGSFQLTAEEQPHIKNVVRNNEYKKTVNPGKQLLFRADSRHHSGDPSKDAALHVFQEGPIQSEQSKVSAQKKNEDLFHSGMKPWVNHSDSYKEYIDHRKPTIFISATDDLERALKFPEEVAAKEKRYIYVMYKPERAIQSLSVYKESQHALTDSEYLVPGGVPGEHIIGMYTYENGKYTSFDYNANSTINIGNDLKSFLEEYDLPIPENMQLTEKVNFSKFEI</sequence>
<dbReference type="AlphaFoldDB" id="A0A0W0ZTF4"/>
<comment type="caution">
    <text evidence="1">The sequence shown here is derived from an EMBL/GenBank/DDBJ whole genome shotgun (WGS) entry which is preliminary data.</text>
</comment>
<dbReference type="Proteomes" id="UP000054693">
    <property type="component" value="Unassembled WGS sequence"/>
</dbReference>
<dbReference type="Gene3D" id="3.90.210.10">
    <property type="entry name" value="Heat-Labile Enterotoxin, subunit A"/>
    <property type="match status" value="2"/>
</dbReference>
<reference evidence="1 2" key="1">
    <citation type="submission" date="2015-11" db="EMBL/GenBank/DDBJ databases">
        <title>Genomic analysis of 38 Legionella species identifies large and diverse effector repertoires.</title>
        <authorList>
            <person name="Burstein D."/>
            <person name="Amaro F."/>
            <person name="Zusman T."/>
            <person name="Lifshitz Z."/>
            <person name="Cohen O."/>
            <person name="Gilbert J.A."/>
            <person name="Pupko T."/>
            <person name="Shuman H.A."/>
            <person name="Segal G."/>
        </authorList>
    </citation>
    <scope>NUCLEOTIDE SEQUENCE [LARGE SCALE GENOMIC DNA]</scope>
    <source>
        <strain evidence="1 2">ATCC 49180</strain>
    </source>
</reference>
<dbReference type="SUPFAM" id="SSF56399">
    <property type="entry name" value="ADP-ribosylation"/>
    <property type="match status" value="1"/>
</dbReference>
<organism evidence="1 2">
    <name type="scientific">Legionella tucsonensis</name>
    <dbReference type="NCBI Taxonomy" id="40335"/>
    <lineage>
        <taxon>Bacteria</taxon>
        <taxon>Pseudomonadati</taxon>
        <taxon>Pseudomonadota</taxon>
        <taxon>Gammaproteobacteria</taxon>
        <taxon>Legionellales</taxon>
        <taxon>Legionellaceae</taxon>
        <taxon>Legionella</taxon>
    </lineage>
</organism>